<protein>
    <recommendedName>
        <fullName evidence="3">CBM-cenC domain-containing protein</fullName>
    </recommendedName>
</protein>
<organism evidence="1 2">
    <name type="scientific">Paenibacillus ehimensis</name>
    <dbReference type="NCBI Taxonomy" id="79264"/>
    <lineage>
        <taxon>Bacteria</taxon>
        <taxon>Bacillati</taxon>
        <taxon>Bacillota</taxon>
        <taxon>Bacilli</taxon>
        <taxon>Bacillales</taxon>
        <taxon>Paenibacillaceae</taxon>
        <taxon>Paenibacillus</taxon>
    </lineage>
</organism>
<keyword evidence="2" id="KW-1185">Reference proteome</keyword>
<evidence type="ECO:0008006" key="3">
    <source>
        <dbReference type="Google" id="ProtNLM"/>
    </source>
</evidence>
<comment type="caution">
    <text evidence="1">The sequence shown here is derived from an EMBL/GenBank/DDBJ whole genome shotgun (WGS) entry which is preliminary data.</text>
</comment>
<proteinExistence type="predicted"/>
<reference evidence="1" key="1">
    <citation type="submission" date="2023-07" db="EMBL/GenBank/DDBJ databases">
        <authorList>
            <person name="Aktuganov G."/>
            <person name="Boyko T."/>
            <person name="Delegan Y."/>
            <person name="Galimzianova N."/>
            <person name="Gilvanova E."/>
            <person name="Korobov V."/>
            <person name="Kuzmina L."/>
            <person name="Melentiev A."/>
            <person name="Milman P."/>
            <person name="Ryabova A."/>
            <person name="Stupak E."/>
            <person name="Yasakov T."/>
            <person name="Zharikova N."/>
            <person name="Zhurenko E."/>
        </authorList>
    </citation>
    <scope>NUCLEOTIDE SEQUENCE</scope>
    <source>
        <strain evidence="1">IB-739</strain>
    </source>
</reference>
<dbReference type="Proteomes" id="UP001168883">
    <property type="component" value="Unassembled WGS sequence"/>
</dbReference>
<sequence length="375" mass="40325">MLAFTPSLGLKKPAQNELADIDVLNSNMDTIDAVIPLSNMARQAIINGNFDVWQRGASFTDPVNAIYTSDRWQHYFLNTGTSAGPITHSRQTVTAGDLPGSTFYYRVQTNGSGSGFGTDNVDQIAQKIENGVRYLCGDGKKVTVSFCARSSIPGKRLGVSLQQNYGIGGSNPENISGSTFTLTSTWMKYEFTFTSNTLADKLIADTNFLAVFFGFMWGDIYVPVFNSGTPETYVGTGNIDIAQVQVCAGDVALPFQPRSSADELALCQRYFEKSYNISVTPGAIASDGALGWEASGSTFTGTNVIYKVKKRMNATVTLYSPGTGLPGKIYNQSTNADVAALPERNGENGFKAIVNNVGVSATQLLQVHYTADAEL</sequence>
<gene>
    <name evidence="1" type="ORF">Q3C12_26905</name>
</gene>
<dbReference type="RefSeq" id="WP_302880865.1">
    <property type="nucleotide sequence ID" value="NZ_JAUMKJ010000044.1"/>
</dbReference>
<accession>A0ABT8VI47</accession>
<name>A0ABT8VI47_9BACL</name>
<evidence type="ECO:0000313" key="2">
    <source>
        <dbReference type="Proteomes" id="UP001168883"/>
    </source>
</evidence>
<evidence type="ECO:0000313" key="1">
    <source>
        <dbReference type="EMBL" id="MDO3680646.1"/>
    </source>
</evidence>
<dbReference type="InterPro" id="IPR008979">
    <property type="entry name" value="Galactose-bd-like_sf"/>
</dbReference>
<dbReference type="Gene3D" id="2.60.120.260">
    <property type="entry name" value="Galactose-binding domain-like"/>
    <property type="match status" value="1"/>
</dbReference>
<dbReference type="EMBL" id="JAUMKJ010000044">
    <property type="protein sequence ID" value="MDO3680646.1"/>
    <property type="molecule type" value="Genomic_DNA"/>
</dbReference>
<dbReference type="SUPFAM" id="SSF49785">
    <property type="entry name" value="Galactose-binding domain-like"/>
    <property type="match status" value="1"/>
</dbReference>